<feature type="compositionally biased region" description="Basic and acidic residues" evidence="1">
    <location>
        <begin position="281"/>
        <end position="290"/>
    </location>
</feature>
<feature type="domain" description="B30.2/SPRY" evidence="2">
    <location>
        <begin position="733"/>
        <end position="915"/>
    </location>
</feature>
<dbReference type="InterPro" id="IPR043136">
    <property type="entry name" value="B30.2/SPRY_sf"/>
</dbReference>
<sequence length="973" mass="108700">MKVFTKKESPDDIPDNTFSSKKTHSTGLRGPRSVSNGRGNASNAYPRKTPSHGASNTLETPVALFRTGSKGLKKSTSVKKKQFSARERPSMPAKPTKASTLPVKSSRKTKNVDTPGGNLGVSRKGNNGRKIEPRTPSEKSVKIYRTSSRSSTGSGRRLGRKKNDRGYDSEFGSKANGKMDSRNASSSIRTPKAKSKNVSTPILKRKPANEIKPKTEKAVTESSEPAKFKGESTEWPRNESLGNTEEEGNDERDSDFEDDEIHESFVNDFFTATDGNGNASDNDRQEHAQHEGFSSENARTRKKKSNHETPRANKFESDGSDSYDEKPSFATDDPSVDSAEVSVVAPLENIMGKSDRVKNLPIQVESKTIDYLNSINHGDVSECRVGPQVTPRLRSGTDDRDGSTFALDERVRSVSYESIYSQSFGYNDDVNDDVDESRKRDSKHHLSQSESERTNSIGSETDTDQDEDSYADDIDQSDEFGSSNDIANSRIGIMAVSRKKGKSFGSKEKHGSRSIHLSQEPLSRLKSPIDGLDDFSKLHVMSYLPAHDLRRFASTNMIFMRLSRSLGLWIEHCERRWAVLKYVIRRHPESQIAFKDMLLIPSAPYSLEQRAYLSMYKYHMVRNLVIMPENHHQHQSMVSPNMSLLHKMSTVYPSSMDKRFFVPVRTRSGKKIIPEFRSFKTRALTRAFASSNVQVMQFCAPIKGSLHVCQSNRPFPRSPEPAAPLMWGLLNPMESLLGEPPMAKPFCAPIVTMLEEDKTADGPIKVELDVTPTLLAYFEVSIVPRDKAQEPKELSGQTVPALKTVPQSMTVGIARDVDKYDHNKWLRGAFGYDGNNGTIFHMRSRTKRESAEAPRFGVGDTVGCGIDYASRSMFFTLNGYFLQAFLGLDLYEDYFATVDTISDSPFYVNFGMHPFLFDISPFRKRHNPLIERSLPNSNGDSPSDAISKEIVRGIQKYVAALGPTMVCENKMGK</sequence>
<feature type="region of interest" description="Disordered" evidence="1">
    <location>
        <begin position="425"/>
        <end position="485"/>
    </location>
</feature>
<organism evidence="3">
    <name type="scientific">Corethron hystrix</name>
    <dbReference type="NCBI Taxonomy" id="216773"/>
    <lineage>
        <taxon>Eukaryota</taxon>
        <taxon>Sar</taxon>
        <taxon>Stramenopiles</taxon>
        <taxon>Ochrophyta</taxon>
        <taxon>Bacillariophyta</taxon>
        <taxon>Coscinodiscophyceae</taxon>
        <taxon>Corethrophycidae</taxon>
        <taxon>Corethrales</taxon>
        <taxon>Corethraceae</taxon>
        <taxon>Corethron</taxon>
    </lineage>
</organism>
<name>A0A7S1C029_9STRA</name>
<feature type="compositionally biased region" description="Basic and acidic residues" evidence="1">
    <location>
        <begin position="129"/>
        <end position="141"/>
    </location>
</feature>
<dbReference type="InterPro" id="IPR003877">
    <property type="entry name" value="SPRY_dom"/>
</dbReference>
<dbReference type="InterPro" id="IPR013320">
    <property type="entry name" value="ConA-like_dom_sf"/>
</dbReference>
<feature type="compositionally biased region" description="Basic and acidic residues" evidence="1">
    <location>
        <begin position="1"/>
        <end position="10"/>
    </location>
</feature>
<dbReference type="PANTHER" id="PTHR12864">
    <property type="entry name" value="RAN BINDING PROTEIN 9-RELATED"/>
    <property type="match status" value="1"/>
</dbReference>
<feature type="compositionally biased region" description="Acidic residues" evidence="1">
    <location>
        <begin position="461"/>
        <end position="478"/>
    </location>
</feature>
<feature type="region of interest" description="Disordered" evidence="1">
    <location>
        <begin position="1"/>
        <end position="338"/>
    </location>
</feature>
<feature type="compositionally biased region" description="Acidic residues" evidence="1">
    <location>
        <begin position="244"/>
        <end position="261"/>
    </location>
</feature>
<dbReference type="Gene3D" id="2.60.120.920">
    <property type="match status" value="1"/>
</dbReference>
<evidence type="ECO:0000313" key="3">
    <source>
        <dbReference type="EMBL" id="CAD8902046.1"/>
    </source>
</evidence>
<proteinExistence type="predicted"/>
<dbReference type="EMBL" id="HBFR01040025">
    <property type="protein sequence ID" value="CAD8902046.1"/>
    <property type="molecule type" value="Transcribed_RNA"/>
</dbReference>
<dbReference type="InterPro" id="IPR044736">
    <property type="entry name" value="Gid1/RanBPM/SPLA_SPRY"/>
</dbReference>
<feature type="compositionally biased region" description="Low complexity" evidence="1">
    <location>
        <begin position="145"/>
        <end position="155"/>
    </location>
</feature>
<feature type="compositionally biased region" description="Basic residues" evidence="1">
    <location>
        <begin position="71"/>
        <end position="83"/>
    </location>
</feature>
<evidence type="ECO:0000256" key="1">
    <source>
        <dbReference type="SAM" id="MobiDB-lite"/>
    </source>
</evidence>
<accession>A0A7S1C029</accession>
<dbReference type="Pfam" id="PF00622">
    <property type="entry name" value="SPRY"/>
    <property type="match status" value="1"/>
</dbReference>
<feature type="compositionally biased region" description="Basic and acidic residues" evidence="1">
    <location>
        <begin position="306"/>
        <end position="327"/>
    </location>
</feature>
<gene>
    <name evidence="3" type="ORF">CHYS00102_LOCUS29265</name>
</gene>
<dbReference type="CDD" id="cd12885">
    <property type="entry name" value="SPRY_RanBP_like"/>
    <property type="match status" value="1"/>
</dbReference>
<dbReference type="SUPFAM" id="SSF49899">
    <property type="entry name" value="Concanavalin A-like lectins/glucanases"/>
    <property type="match status" value="1"/>
</dbReference>
<feature type="compositionally biased region" description="Basic and acidic residues" evidence="1">
    <location>
        <begin position="207"/>
        <end position="237"/>
    </location>
</feature>
<protein>
    <recommendedName>
        <fullName evidence="2">B30.2/SPRY domain-containing protein</fullName>
    </recommendedName>
</protein>
<evidence type="ECO:0000259" key="2">
    <source>
        <dbReference type="PROSITE" id="PS50188"/>
    </source>
</evidence>
<dbReference type="InterPro" id="IPR036047">
    <property type="entry name" value="F-box-like_dom_sf"/>
</dbReference>
<dbReference type="PROSITE" id="PS50188">
    <property type="entry name" value="B302_SPRY"/>
    <property type="match status" value="1"/>
</dbReference>
<reference evidence="3" key="1">
    <citation type="submission" date="2021-01" db="EMBL/GenBank/DDBJ databases">
        <authorList>
            <person name="Corre E."/>
            <person name="Pelletier E."/>
            <person name="Niang G."/>
            <person name="Scheremetjew M."/>
            <person name="Finn R."/>
            <person name="Kale V."/>
            <person name="Holt S."/>
            <person name="Cochrane G."/>
            <person name="Meng A."/>
            <person name="Brown T."/>
            <person name="Cohen L."/>
        </authorList>
    </citation>
    <scope>NUCLEOTIDE SEQUENCE</scope>
    <source>
        <strain evidence="3">308</strain>
    </source>
</reference>
<dbReference type="InterPro" id="IPR050618">
    <property type="entry name" value="Ubq-SigPath_Reg"/>
</dbReference>
<dbReference type="AlphaFoldDB" id="A0A7S1C029"/>
<dbReference type="SMART" id="SM00449">
    <property type="entry name" value="SPRY"/>
    <property type="match status" value="1"/>
</dbReference>
<dbReference type="InterPro" id="IPR001870">
    <property type="entry name" value="B30.2/SPRY"/>
</dbReference>
<dbReference type="SUPFAM" id="SSF81383">
    <property type="entry name" value="F-box domain"/>
    <property type="match status" value="1"/>
</dbReference>
<feature type="compositionally biased region" description="Polar residues" evidence="1">
    <location>
        <begin position="33"/>
        <end position="43"/>
    </location>
</feature>